<protein>
    <submittedName>
        <fullName evidence="1">Uncharacterized protein</fullName>
    </submittedName>
</protein>
<reference evidence="1" key="1">
    <citation type="submission" date="2022-08" db="EMBL/GenBank/DDBJ databases">
        <title>Genome Sequence of Fusarium decemcellulare.</title>
        <authorList>
            <person name="Buettner E."/>
        </authorList>
    </citation>
    <scope>NUCLEOTIDE SEQUENCE</scope>
    <source>
        <strain evidence="1">Babe19</strain>
    </source>
</reference>
<comment type="caution">
    <text evidence="1">The sequence shown here is derived from an EMBL/GenBank/DDBJ whole genome shotgun (WGS) entry which is preliminary data.</text>
</comment>
<organism evidence="1 2">
    <name type="scientific">Fusarium decemcellulare</name>
    <dbReference type="NCBI Taxonomy" id="57161"/>
    <lineage>
        <taxon>Eukaryota</taxon>
        <taxon>Fungi</taxon>
        <taxon>Dikarya</taxon>
        <taxon>Ascomycota</taxon>
        <taxon>Pezizomycotina</taxon>
        <taxon>Sordariomycetes</taxon>
        <taxon>Hypocreomycetidae</taxon>
        <taxon>Hypocreales</taxon>
        <taxon>Nectriaceae</taxon>
        <taxon>Fusarium</taxon>
        <taxon>Fusarium decemcellulare species complex</taxon>
    </lineage>
</organism>
<sequence>MVAINTIKAANTTLPQTLPQNLTAVFLGATSGIGRSTLKQLAIATQNKSATIYIIGRSALAVEPQLAELRQLNASASFEFIERDVSLVKEADAAMREIAKRETKVDLLFMSVGFMSFEGRKETQEKLEPSMTTRFYSRVRAIEVLLPLLNRSENPHVTNILAGGQEAPLIEDDLDLAKPGNYSVATGAAQVATMLTLLLERFAQENPKISFVHAFPGLTATRLLSRGSSGIIGLLLRWIVTPLANTFFASADDVGARALFYATNAVFTVESTSTSANPTPQSLAKAAQTPSGLFLVNEKSETADNEKVLVVLREKMTEKTIVKRMIEHGIALEKKRTEYGQKTFSWAVVHGHMKAAKLLLDHGADLEPEDNGGRTPLFWAALMGYSTMVEMLLERGASAESRDKEGCTPLLCAAEKGSVAYVKLLVAKDVNVDCRDNEGRTPILWAAEKRHEDILELLLDHGANPEVDNLKYHRTPLIWASARGHDRGVRILLERAPI</sequence>
<evidence type="ECO:0000313" key="2">
    <source>
        <dbReference type="Proteomes" id="UP001148629"/>
    </source>
</evidence>
<dbReference type="EMBL" id="JANRMS010000027">
    <property type="protein sequence ID" value="KAJ3549272.1"/>
    <property type="molecule type" value="Genomic_DNA"/>
</dbReference>
<dbReference type="Proteomes" id="UP001148629">
    <property type="component" value="Unassembled WGS sequence"/>
</dbReference>
<accession>A0ACC1SZ55</accession>
<proteinExistence type="predicted"/>
<keyword evidence="2" id="KW-1185">Reference proteome</keyword>
<gene>
    <name evidence="1" type="ORF">NM208_g583</name>
</gene>
<name>A0ACC1SZ55_9HYPO</name>
<evidence type="ECO:0000313" key="1">
    <source>
        <dbReference type="EMBL" id="KAJ3549272.1"/>
    </source>
</evidence>